<evidence type="ECO:0000256" key="4">
    <source>
        <dbReference type="ARBA" id="ARBA00022651"/>
    </source>
</evidence>
<dbReference type="RefSeq" id="XP_018706987.1">
    <property type="nucleotide sequence ID" value="XM_018846280.1"/>
</dbReference>
<dbReference type="AlphaFoldDB" id="A0A168BY69"/>
<dbReference type="InterPro" id="IPR043595">
    <property type="entry name" value="FaeB/C/D"/>
</dbReference>
<dbReference type="Gene3D" id="3.40.50.1820">
    <property type="entry name" value="alpha/beta hydrolase"/>
    <property type="match status" value="1"/>
</dbReference>
<keyword evidence="5" id="KW-0732">Signal</keyword>
<evidence type="ECO:0000256" key="1">
    <source>
        <dbReference type="ARBA" id="ARBA00004613"/>
    </source>
</evidence>
<evidence type="ECO:0000256" key="7">
    <source>
        <dbReference type="ARBA" id="ARBA00023277"/>
    </source>
</evidence>
<sequence length="318" mass="37098">MYLPRHYDTDRPTPLILAFHAHREDADEMNEKTRFTNWRFNPTFAVHYLQARRKRWLAGEDHAEMESPDFNYTRTVLDYTMNHYCIDVDRVFLVGESEGSGFANILACDPRFSYHFAGMALSGVHAHGELDLDFCKDARLPMPVLEAHGTIDERASYWGDRKRRLLPVPAWIQRWVRRNGCDPVARRGYLNSERFQWDRYTCQGQLGYVEHIKLSEWEHLWPTQDVWGRGLSFSRPALWFLQRWVRPGNLTIPLKAGNNFDTFGHERAIKYILSGNDGTPSSNRIPGNNRTWGNHTTLGNHATWRNDTIFSNDTILAN</sequence>
<dbReference type="STRING" id="1081104.A0A168BY69"/>
<protein>
    <recommendedName>
        <fullName evidence="2">feruloyl esterase</fullName>
        <ecNumber evidence="2">3.1.1.73</ecNumber>
    </recommendedName>
</protein>
<evidence type="ECO:0000256" key="5">
    <source>
        <dbReference type="ARBA" id="ARBA00022729"/>
    </source>
</evidence>
<evidence type="ECO:0000313" key="11">
    <source>
        <dbReference type="Proteomes" id="UP000076744"/>
    </source>
</evidence>
<evidence type="ECO:0000313" key="10">
    <source>
        <dbReference type="EMBL" id="OAA70700.1"/>
    </source>
</evidence>
<dbReference type="EMBL" id="AZHB01000004">
    <property type="protein sequence ID" value="OAA70700.1"/>
    <property type="molecule type" value="Genomic_DNA"/>
</dbReference>
<dbReference type="GeneID" id="30018966"/>
<keyword evidence="11" id="KW-1185">Reference proteome</keyword>
<comment type="catalytic activity">
    <reaction evidence="9">
        <text>feruloyl-polysaccharide + H2O = ferulate + polysaccharide.</text>
        <dbReference type="EC" id="3.1.1.73"/>
    </reaction>
</comment>
<evidence type="ECO:0000256" key="2">
    <source>
        <dbReference type="ARBA" id="ARBA00013091"/>
    </source>
</evidence>
<dbReference type="GO" id="GO:0005576">
    <property type="term" value="C:extracellular region"/>
    <property type="evidence" value="ECO:0007669"/>
    <property type="project" value="UniProtKB-SubCell"/>
</dbReference>
<dbReference type="PANTHER" id="PTHR38050:SF2">
    <property type="entry name" value="FERULOYL ESTERASE C-RELATED"/>
    <property type="match status" value="1"/>
</dbReference>
<evidence type="ECO:0000256" key="8">
    <source>
        <dbReference type="ARBA" id="ARBA00023326"/>
    </source>
</evidence>
<dbReference type="Proteomes" id="UP000076744">
    <property type="component" value="Unassembled WGS sequence"/>
</dbReference>
<reference evidence="10 11" key="1">
    <citation type="journal article" date="2016" name="Genome Biol. Evol.">
        <title>Divergent and convergent evolution of fungal pathogenicity.</title>
        <authorList>
            <person name="Shang Y."/>
            <person name="Xiao G."/>
            <person name="Zheng P."/>
            <person name="Cen K."/>
            <person name="Zhan S."/>
            <person name="Wang C."/>
        </authorList>
    </citation>
    <scope>NUCLEOTIDE SEQUENCE [LARGE SCALE GENOMIC DNA]</scope>
    <source>
        <strain evidence="10 11">ARSEF 2679</strain>
    </source>
</reference>
<keyword evidence="7" id="KW-0119">Carbohydrate metabolism</keyword>
<evidence type="ECO:0000256" key="9">
    <source>
        <dbReference type="ARBA" id="ARBA00034075"/>
    </source>
</evidence>
<dbReference type="EC" id="3.1.1.73" evidence="2"/>
<evidence type="ECO:0000256" key="3">
    <source>
        <dbReference type="ARBA" id="ARBA00022525"/>
    </source>
</evidence>
<dbReference type="GO" id="GO:0045493">
    <property type="term" value="P:xylan catabolic process"/>
    <property type="evidence" value="ECO:0007669"/>
    <property type="project" value="UniProtKB-KW"/>
</dbReference>
<dbReference type="PANTHER" id="PTHR38050">
    <property type="match status" value="1"/>
</dbReference>
<keyword evidence="4" id="KW-0858">Xylan degradation</keyword>
<evidence type="ECO:0000256" key="6">
    <source>
        <dbReference type="ARBA" id="ARBA00022801"/>
    </source>
</evidence>
<dbReference type="GO" id="GO:0030600">
    <property type="term" value="F:feruloyl esterase activity"/>
    <property type="evidence" value="ECO:0007669"/>
    <property type="project" value="UniProtKB-EC"/>
</dbReference>
<keyword evidence="3" id="KW-0964">Secreted</keyword>
<dbReference type="SUPFAM" id="SSF53474">
    <property type="entry name" value="alpha/beta-Hydrolases"/>
    <property type="match status" value="1"/>
</dbReference>
<accession>A0A168BY69</accession>
<organism evidence="10 11">
    <name type="scientific">Cordyceps fumosorosea (strain ARSEF 2679)</name>
    <name type="common">Isaria fumosorosea</name>
    <dbReference type="NCBI Taxonomy" id="1081104"/>
    <lineage>
        <taxon>Eukaryota</taxon>
        <taxon>Fungi</taxon>
        <taxon>Dikarya</taxon>
        <taxon>Ascomycota</taxon>
        <taxon>Pezizomycotina</taxon>
        <taxon>Sordariomycetes</taxon>
        <taxon>Hypocreomycetidae</taxon>
        <taxon>Hypocreales</taxon>
        <taxon>Cordycipitaceae</taxon>
        <taxon>Cordyceps</taxon>
    </lineage>
</organism>
<proteinExistence type="predicted"/>
<dbReference type="OrthoDB" id="424610at2759"/>
<gene>
    <name evidence="10" type="ORF">ISF_02674</name>
</gene>
<keyword evidence="6" id="KW-0378">Hydrolase</keyword>
<keyword evidence="8" id="KW-0624">Polysaccharide degradation</keyword>
<name>A0A168BY69_CORFA</name>
<comment type="caution">
    <text evidence="10">The sequence shown here is derived from an EMBL/GenBank/DDBJ whole genome shotgun (WGS) entry which is preliminary data.</text>
</comment>
<comment type="subcellular location">
    <subcellularLocation>
        <location evidence="1">Secreted</location>
    </subcellularLocation>
</comment>
<dbReference type="InterPro" id="IPR029058">
    <property type="entry name" value="AB_hydrolase_fold"/>
</dbReference>